<dbReference type="CDD" id="cd07035">
    <property type="entry name" value="TPP_PYR_POX_like"/>
    <property type="match status" value="1"/>
</dbReference>
<dbReference type="AlphaFoldDB" id="A0A5B0DUT6"/>
<dbReference type="RefSeq" id="WP_149300626.1">
    <property type="nucleotide sequence ID" value="NZ_VTWH01000003.1"/>
</dbReference>
<evidence type="ECO:0000313" key="7">
    <source>
        <dbReference type="EMBL" id="KAA0969340.1"/>
    </source>
</evidence>
<dbReference type="GO" id="GO:0009097">
    <property type="term" value="P:isoleucine biosynthetic process"/>
    <property type="evidence" value="ECO:0007669"/>
    <property type="project" value="TreeGrafter"/>
</dbReference>
<dbReference type="GO" id="GO:0005948">
    <property type="term" value="C:acetolactate synthase complex"/>
    <property type="evidence" value="ECO:0007669"/>
    <property type="project" value="TreeGrafter"/>
</dbReference>
<dbReference type="InterPro" id="IPR045229">
    <property type="entry name" value="TPP_enz"/>
</dbReference>
<evidence type="ECO:0000256" key="2">
    <source>
        <dbReference type="ARBA" id="ARBA00023052"/>
    </source>
</evidence>
<dbReference type="InterPro" id="IPR012000">
    <property type="entry name" value="Thiamin_PyroP_enz_cen_dom"/>
</dbReference>
<feature type="domain" description="Thiamine pyrophosphate enzyme TPP-binding" evidence="5">
    <location>
        <begin position="376"/>
        <end position="520"/>
    </location>
</feature>
<sequence>MNCSDVMVRYLAAANTRFVFGYPGDPSVPFLEACRLHGTEFVLGTREGTAGLMAEAYGQITDQPGVVLSTLGPGSSNLVNAVANAWCDRAPMIAISGQIESRREPYFTHQVIDHNQVFTPISKWTTSILPTTVSTIMRKAYRVSMADRPGPVHISTPGDVVGAEATDDAIIMPPLQAISHGLNVYGTVRDPAKTVANARRPIILAGLSAVRGKAGAAIARLAEKLGCPVVVSPMAKGIIDETHPYYAGTLDMACNAFVWDFLKSSDLLLNVGFDAVELIKPWTVQTPTIHIDSVANTDQIYSAEIEIVGDISTAVDALTDAIHDSGARWSECELASHRTALRALYSAGRVSGRLNPTDLVDIVLAASPHDTVATTDVGSHKLLVGQGWVSRLPKTMLMSNGLSSMGYSLPAAIVAKLLMPERNVVCFTGDGGLAMVQGELRTASHLNLGITVVVFCDNSLNRIELKQNARQFPSFGTTIPETDIVMLARAMACDAVRVDTAAELEKAMSDGPASDRPLIIAAHIDPSQYMAQF</sequence>
<evidence type="ECO:0000256" key="3">
    <source>
        <dbReference type="RuleBase" id="RU362132"/>
    </source>
</evidence>
<keyword evidence="8" id="KW-1185">Reference proteome</keyword>
<keyword evidence="2 3" id="KW-0786">Thiamine pyrophosphate</keyword>
<dbReference type="Gene3D" id="3.40.50.1220">
    <property type="entry name" value="TPP-binding domain"/>
    <property type="match status" value="1"/>
</dbReference>
<feature type="domain" description="Thiamine pyrophosphate enzyme N-terminal TPP-binding" evidence="6">
    <location>
        <begin position="1"/>
        <end position="115"/>
    </location>
</feature>
<dbReference type="GO" id="GO:0030976">
    <property type="term" value="F:thiamine pyrophosphate binding"/>
    <property type="evidence" value="ECO:0007669"/>
    <property type="project" value="InterPro"/>
</dbReference>
<feature type="domain" description="Thiamine pyrophosphate enzyme central" evidence="4">
    <location>
        <begin position="192"/>
        <end position="318"/>
    </location>
</feature>
<dbReference type="OrthoDB" id="3194735at2"/>
<name>A0A5B0DUT6_9HYPH</name>
<comment type="caution">
    <text evidence="7">The sequence shown here is derived from an EMBL/GenBank/DDBJ whole genome shotgun (WGS) entry which is preliminary data.</text>
</comment>
<dbReference type="Pfam" id="PF00205">
    <property type="entry name" value="TPP_enzyme_M"/>
    <property type="match status" value="1"/>
</dbReference>
<dbReference type="PANTHER" id="PTHR18968">
    <property type="entry name" value="THIAMINE PYROPHOSPHATE ENZYMES"/>
    <property type="match status" value="1"/>
</dbReference>
<organism evidence="7 8">
    <name type="scientific">Aureimonas fodinaquatilis</name>
    <dbReference type="NCBI Taxonomy" id="2565783"/>
    <lineage>
        <taxon>Bacteria</taxon>
        <taxon>Pseudomonadati</taxon>
        <taxon>Pseudomonadota</taxon>
        <taxon>Alphaproteobacteria</taxon>
        <taxon>Hyphomicrobiales</taxon>
        <taxon>Aurantimonadaceae</taxon>
        <taxon>Aureimonas</taxon>
    </lineage>
</organism>
<dbReference type="InterPro" id="IPR029061">
    <property type="entry name" value="THDP-binding"/>
</dbReference>
<dbReference type="GO" id="GO:0009099">
    <property type="term" value="P:L-valine biosynthetic process"/>
    <property type="evidence" value="ECO:0007669"/>
    <property type="project" value="TreeGrafter"/>
</dbReference>
<dbReference type="GO" id="GO:0003984">
    <property type="term" value="F:acetolactate synthase activity"/>
    <property type="evidence" value="ECO:0007669"/>
    <property type="project" value="TreeGrafter"/>
</dbReference>
<comment type="similarity">
    <text evidence="1 3">Belongs to the TPP enzyme family.</text>
</comment>
<dbReference type="InterPro" id="IPR011766">
    <property type="entry name" value="TPP_enzyme_TPP-bd"/>
</dbReference>
<dbReference type="GO" id="GO:0050660">
    <property type="term" value="F:flavin adenine dinucleotide binding"/>
    <property type="evidence" value="ECO:0007669"/>
    <property type="project" value="TreeGrafter"/>
</dbReference>
<dbReference type="SUPFAM" id="SSF52518">
    <property type="entry name" value="Thiamin diphosphate-binding fold (THDP-binding)"/>
    <property type="match status" value="2"/>
</dbReference>
<dbReference type="Pfam" id="PF02775">
    <property type="entry name" value="TPP_enzyme_C"/>
    <property type="match status" value="1"/>
</dbReference>
<protein>
    <submittedName>
        <fullName evidence="7">Thiamine pyrophosphate-binding protein</fullName>
    </submittedName>
</protein>
<dbReference type="Gene3D" id="3.40.50.970">
    <property type="match status" value="2"/>
</dbReference>
<dbReference type="InterPro" id="IPR029035">
    <property type="entry name" value="DHS-like_NAD/FAD-binding_dom"/>
</dbReference>
<dbReference type="Proteomes" id="UP000324738">
    <property type="component" value="Unassembled WGS sequence"/>
</dbReference>
<reference evidence="7 8" key="1">
    <citation type="submission" date="2019-08" db="EMBL/GenBank/DDBJ databases">
        <title>Aureimonas fodiniaquatilis sp. nov., isolated from a coal mine wastewater.</title>
        <authorList>
            <person name="Kim W."/>
        </authorList>
    </citation>
    <scope>NUCLEOTIDE SEQUENCE [LARGE SCALE GENOMIC DNA]</scope>
    <source>
        <strain evidence="7 8">CAU 1482</strain>
    </source>
</reference>
<dbReference type="GO" id="GO:0000287">
    <property type="term" value="F:magnesium ion binding"/>
    <property type="evidence" value="ECO:0007669"/>
    <property type="project" value="InterPro"/>
</dbReference>
<dbReference type="PANTHER" id="PTHR18968:SF129">
    <property type="entry name" value="ACETOLACTATE SYNTHASE"/>
    <property type="match status" value="1"/>
</dbReference>
<accession>A0A5B0DUT6</accession>
<dbReference type="SUPFAM" id="SSF52467">
    <property type="entry name" value="DHS-like NAD/FAD-binding domain"/>
    <property type="match status" value="1"/>
</dbReference>
<dbReference type="EMBL" id="VTWH01000003">
    <property type="protein sequence ID" value="KAA0969340.1"/>
    <property type="molecule type" value="Genomic_DNA"/>
</dbReference>
<dbReference type="Pfam" id="PF02776">
    <property type="entry name" value="TPP_enzyme_N"/>
    <property type="match status" value="1"/>
</dbReference>
<evidence type="ECO:0000313" key="8">
    <source>
        <dbReference type="Proteomes" id="UP000324738"/>
    </source>
</evidence>
<proteinExistence type="inferred from homology"/>
<evidence type="ECO:0000259" key="5">
    <source>
        <dbReference type="Pfam" id="PF02775"/>
    </source>
</evidence>
<gene>
    <name evidence="7" type="ORF">FPY71_12340</name>
</gene>
<evidence type="ECO:0000259" key="6">
    <source>
        <dbReference type="Pfam" id="PF02776"/>
    </source>
</evidence>
<dbReference type="InterPro" id="IPR012001">
    <property type="entry name" value="Thiamin_PyroP_enz_TPP-bd_dom"/>
</dbReference>
<evidence type="ECO:0000259" key="4">
    <source>
        <dbReference type="Pfam" id="PF00205"/>
    </source>
</evidence>
<evidence type="ECO:0000256" key="1">
    <source>
        <dbReference type="ARBA" id="ARBA00007812"/>
    </source>
</evidence>